<sequence length="166" mass="19497">MTLTDRDLVKTILHSFHDSVVSGHLLEDRTLERLKTCSLWPNWRKDALEYCQTCARFQNKIGATVHIDFVTALTPEGDRRFNSFLVLVDRYRKAPILLPGHYNKTAMDASIMIWNRVISHADLDWNIISDRNPKLTSSLWTNLHNLFFTNYHSQQPITLRLMDWKK</sequence>
<proteinExistence type="predicted"/>
<keyword evidence="3" id="KW-1185">Reference proteome</keyword>
<evidence type="ECO:0000259" key="1">
    <source>
        <dbReference type="Pfam" id="PF17921"/>
    </source>
</evidence>
<dbReference type="GO" id="GO:0003676">
    <property type="term" value="F:nucleic acid binding"/>
    <property type="evidence" value="ECO:0007669"/>
    <property type="project" value="InterPro"/>
</dbReference>
<evidence type="ECO:0000313" key="2">
    <source>
        <dbReference type="EMBL" id="MBW0499383.1"/>
    </source>
</evidence>
<dbReference type="InterPro" id="IPR036397">
    <property type="entry name" value="RNaseH_sf"/>
</dbReference>
<dbReference type="EMBL" id="AVOT02015243">
    <property type="protein sequence ID" value="MBW0499383.1"/>
    <property type="molecule type" value="Genomic_DNA"/>
</dbReference>
<dbReference type="Proteomes" id="UP000765509">
    <property type="component" value="Unassembled WGS sequence"/>
</dbReference>
<dbReference type="InterPro" id="IPR041588">
    <property type="entry name" value="Integrase_H2C2"/>
</dbReference>
<dbReference type="Pfam" id="PF17921">
    <property type="entry name" value="Integrase_H2C2"/>
    <property type="match status" value="1"/>
</dbReference>
<feature type="domain" description="Integrase zinc-binding" evidence="1">
    <location>
        <begin position="5"/>
        <end position="58"/>
    </location>
</feature>
<evidence type="ECO:0000313" key="3">
    <source>
        <dbReference type="Proteomes" id="UP000765509"/>
    </source>
</evidence>
<dbReference type="SUPFAM" id="SSF53098">
    <property type="entry name" value="Ribonuclease H-like"/>
    <property type="match status" value="1"/>
</dbReference>
<name>A0A9Q3DCQ2_9BASI</name>
<dbReference type="InterPro" id="IPR012337">
    <property type="entry name" value="RNaseH-like_sf"/>
</dbReference>
<organism evidence="2 3">
    <name type="scientific">Austropuccinia psidii MF-1</name>
    <dbReference type="NCBI Taxonomy" id="1389203"/>
    <lineage>
        <taxon>Eukaryota</taxon>
        <taxon>Fungi</taxon>
        <taxon>Dikarya</taxon>
        <taxon>Basidiomycota</taxon>
        <taxon>Pucciniomycotina</taxon>
        <taxon>Pucciniomycetes</taxon>
        <taxon>Pucciniales</taxon>
        <taxon>Sphaerophragmiaceae</taxon>
        <taxon>Austropuccinia</taxon>
    </lineage>
</organism>
<reference evidence="2" key="1">
    <citation type="submission" date="2021-03" db="EMBL/GenBank/DDBJ databases">
        <title>Draft genome sequence of rust myrtle Austropuccinia psidii MF-1, a brazilian biotype.</title>
        <authorList>
            <person name="Quecine M.C."/>
            <person name="Pachon D.M.R."/>
            <person name="Bonatelli M.L."/>
            <person name="Correr F.H."/>
            <person name="Franceschini L.M."/>
            <person name="Leite T.F."/>
            <person name="Margarido G.R.A."/>
            <person name="Almeida C.A."/>
            <person name="Ferrarezi J.A."/>
            <person name="Labate C.A."/>
        </authorList>
    </citation>
    <scope>NUCLEOTIDE SEQUENCE</scope>
    <source>
        <strain evidence="2">MF-1</strain>
    </source>
</reference>
<protein>
    <recommendedName>
        <fullName evidence="1">Integrase zinc-binding domain-containing protein</fullName>
    </recommendedName>
</protein>
<dbReference type="Gene3D" id="1.10.340.70">
    <property type="match status" value="1"/>
</dbReference>
<dbReference type="AlphaFoldDB" id="A0A9Q3DCQ2"/>
<accession>A0A9Q3DCQ2</accession>
<comment type="caution">
    <text evidence="2">The sequence shown here is derived from an EMBL/GenBank/DDBJ whole genome shotgun (WGS) entry which is preliminary data.</text>
</comment>
<dbReference type="Gene3D" id="3.30.420.10">
    <property type="entry name" value="Ribonuclease H-like superfamily/Ribonuclease H"/>
    <property type="match status" value="1"/>
</dbReference>
<gene>
    <name evidence="2" type="ORF">O181_039098</name>
</gene>